<protein>
    <submittedName>
        <fullName evidence="1">Uncharacterized protein</fullName>
    </submittedName>
</protein>
<organism evidence="1 2">
    <name type="scientific">Geodermatophilus obscurus</name>
    <dbReference type="NCBI Taxonomy" id="1861"/>
    <lineage>
        <taxon>Bacteria</taxon>
        <taxon>Bacillati</taxon>
        <taxon>Actinomycetota</taxon>
        <taxon>Actinomycetes</taxon>
        <taxon>Geodermatophilales</taxon>
        <taxon>Geodermatophilaceae</taxon>
        <taxon>Geodermatophilus</taxon>
    </lineage>
</organism>
<dbReference type="OrthoDB" id="5195140at2"/>
<evidence type="ECO:0000313" key="2">
    <source>
        <dbReference type="Proteomes" id="UP000184428"/>
    </source>
</evidence>
<sequence length="152" mass="15031">MSSDGARFDVTADLSIEVDGAPVRVTAEGGDLRVVATDVRGFVRGLRAAATARNGTRPGRADVGDLAGALAGAGLTARLASPSRSVVTLGAGVDSTLGSLLLGTRKARPDTLGILRASGRARSVGAAATGALLLGIAVVRRRGRAIGGTATS</sequence>
<dbReference type="EMBL" id="FRDM01000011">
    <property type="protein sequence ID" value="SHN77152.1"/>
    <property type="molecule type" value="Genomic_DNA"/>
</dbReference>
<accession>A0A1M7U260</accession>
<evidence type="ECO:0000313" key="1">
    <source>
        <dbReference type="EMBL" id="SHN77152.1"/>
    </source>
</evidence>
<gene>
    <name evidence="1" type="ORF">SAMN05660350_02489</name>
</gene>
<proteinExistence type="predicted"/>
<dbReference type="AlphaFoldDB" id="A0A1M7U260"/>
<dbReference type="Proteomes" id="UP000184428">
    <property type="component" value="Unassembled WGS sequence"/>
</dbReference>
<reference evidence="1 2" key="1">
    <citation type="submission" date="2016-12" db="EMBL/GenBank/DDBJ databases">
        <authorList>
            <person name="Song W.-J."/>
            <person name="Kurnit D.M."/>
        </authorList>
    </citation>
    <scope>NUCLEOTIDE SEQUENCE [LARGE SCALE GENOMIC DNA]</scope>
    <source>
        <strain evidence="1 2">DSM 43162</strain>
    </source>
</reference>
<dbReference type="RefSeq" id="WP_072918373.1">
    <property type="nucleotide sequence ID" value="NZ_FRDM01000011.1"/>
</dbReference>
<name>A0A1M7U260_9ACTN</name>